<dbReference type="PANTHER" id="PTHR43000">
    <property type="entry name" value="DTDP-D-GLUCOSE 4,6-DEHYDRATASE-RELATED"/>
    <property type="match status" value="1"/>
</dbReference>
<evidence type="ECO:0000256" key="1">
    <source>
        <dbReference type="ARBA" id="ARBA00005125"/>
    </source>
</evidence>
<feature type="domain" description="NAD-dependent epimerase/dehydratase" evidence="3">
    <location>
        <begin position="4"/>
        <end position="224"/>
    </location>
</feature>
<gene>
    <name evidence="4" type="ORF">C1N32_12855</name>
</gene>
<reference evidence="4 5" key="1">
    <citation type="submission" date="2018-01" db="EMBL/GenBank/DDBJ databases">
        <title>Draft genome sequences of six Vibrio diazotrophicus strains isolated from deep-sea sediments of the Baltic Sea.</title>
        <authorList>
            <person name="Castillo D."/>
            <person name="Vandieken V."/>
            <person name="Chiang O."/>
            <person name="Middelboe M."/>
        </authorList>
    </citation>
    <scope>NUCLEOTIDE SEQUENCE [LARGE SCALE GENOMIC DNA]</scope>
    <source>
        <strain evidence="4 5">60.27F</strain>
    </source>
</reference>
<sequence length="315" mass="34875">MKLLVTGASGLVGHSIVQMAVIKGWAVIGQSRSKSIDDISIFKSEISEDTDWREALQGVDCVVHCAARVHQMKENIESPIDAYRGVNTFGTLNLARQAAKNGVKRLVFISSIKVNGEFTPSDAPFVSQSNQVPTDPYGLSKYEAEKGLWDIAKETGLEVVVIRPPLVYGPEVKANFYSMMRWVEKGLPLPLGAIRNQRSLVFLDNLVDLILTCCTHPNAKGQTFLVSDGYDVSTSQLLDSVSKAMGRPNRMLPIPMSWINFAARLIGKPQISQKICGNLQVDISHTEETLRWKPPYSFEYGIQKTVDAYLKSNTI</sequence>
<evidence type="ECO:0000256" key="2">
    <source>
        <dbReference type="ARBA" id="ARBA00007637"/>
    </source>
</evidence>
<comment type="similarity">
    <text evidence="2">Belongs to the NAD(P)-dependent epimerase/dehydratase family.</text>
</comment>
<dbReference type="OrthoDB" id="9801056at2"/>
<dbReference type="CDD" id="cd05232">
    <property type="entry name" value="UDP_G4E_4_SDR_e"/>
    <property type="match status" value="1"/>
</dbReference>
<dbReference type="RefSeq" id="WP_102966398.1">
    <property type="nucleotide sequence ID" value="NZ_POSK01000008.1"/>
</dbReference>
<comment type="caution">
    <text evidence="4">The sequence shown here is derived from an EMBL/GenBank/DDBJ whole genome shotgun (WGS) entry which is preliminary data.</text>
</comment>
<dbReference type="AlphaFoldDB" id="A0A2J8I1B5"/>
<evidence type="ECO:0000313" key="5">
    <source>
        <dbReference type="Proteomes" id="UP000236449"/>
    </source>
</evidence>
<protein>
    <submittedName>
        <fullName evidence="4">NAD-dependent dehydratase</fullName>
    </submittedName>
</protein>
<dbReference type="Proteomes" id="UP000236449">
    <property type="component" value="Unassembled WGS sequence"/>
</dbReference>
<accession>A0A2J8I1B5</accession>
<organism evidence="4 5">
    <name type="scientific">Vibrio diazotrophicus</name>
    <dbReference type="NCBI Taxonomy" id="685"/>
    <lineage>
        <taxon>Bacteria</taxon>
        <taxon>Pseudomonadati</taxon>
        <taxon>Pseudomonadota</taxon>
        <taxon>Gammaproteobacteria</taxon>
        <taxon>Vibrionales</taxon>
        <taxon>Vibrionaceae</taxon>
        <taxon>Vibrio</taxon>
    </lineage>
</organism>
<dbReference type="Gene3D" id="3.40.50.720">
    <property type="entry name" value="NAD(P)-binding Rossmann-like Domain"/>
    <property type="match status" value="1"/>
</dbReference>
<name>A0A2J8I1B5_VIBDI</name>
<dbReference type="InterPro" id="IPR001509">
    <property type="entry name" value="Epimerase_deHydtase"/>
</dbReference>
<proteinExistence type="inferred from homology"/>
<dbReference type="SUPFAM" id="SSF51735">
    <property type="entry name" value="NAD(P)-binding Rossmann-fold domains"/>
    <property type="match status" value="1"/>
</dbReference>
<dbReference type="Pfam" id="PF01370">
    <property type="entry name" value="Epimerase"/>
    <property type="match status" value="1"/>
</dbReference>
<evidence type="ECO:0000259" key="3">
    <source>
        <dbReference type="Pfam" id="PF01370"/>
    </source>
</evidence>
<comment type="pathway">
    <text evidence="1">Bacterial outer membrane biogenesis; LPS O-antigen biosynthesis.</text>
</comment>
<dbReference type="InterPro" id="IPR036291">
    <property type="entry name" value="NAD(P)-bd_dom_sf"/>
</dbReference>
<dbReference type="EMBL" id="POSK01000008">
    <property type="protein sequence ID" value="PNI04315.1"/>
    <property type="molecule type" value="Genomic_DNA"/>
</dbReference>
<evidence type="ECO:0000313" key="4">
    <source>
        <dbReference type="EMBL" id="PNI04315.1"/>
    </source>
</evidence>